<evidence type="ECO:0000256" key="3">
    <source>
        <dbReference type="PROSITE-ProRule" id="PRU00339"/>
    </source>
</evidence>
<evidence type="ECO:0000256" key="1">
    <source>
        <dbReference type="ARBA" id="ARBA00022737"/>
    </source>
</evidence>
<dbReference type="SUPFAM" id="SSF48452">
    <property type="entry name" value="TPR-like"/>
    <property type="match status" value="2"/>
</dbReference>
<reference evidence="4 5" key="1">
    <citation type="submission" date="2018-01" db="EMBL/GenBank/DDBJ databases">
        <title>Metagenomic assembled genomes from two thermal pools in the Uzon Caldera, Kamchatka, Russia.</title>
        <authorList>
            <person name="Wilkins L."/>
            <person name="Ettinger C."/>
        </authorList>
    </citation>
    <scope>NUCLEOTIDE SEQUENCE [LARGE SCALE GENOMIC DNA]</scope>
    <source>
        <strain evidence="4">ARK-04</strain>
    </source>
</reference>
<protein>
    <submittedName>
        <fullName evidence="4">Uncharacterized protein</fullName>
    </submittedName>
</protein>
<feature type="repeat" description="TPR" evidence="3">
    <location>
        <begin position="234"/>
        <end position="267"/>
    </location>
</feature>
<comment type="caution">
    <text evidence="4">The sequence shown here is derived from an EMBL/GenBank/DDBJ whole genome shotgun (WGS) entry which is preliminary data.</text>
</comment>
<evidence type="ECO:0000313" key="4">
    <source>
        <dbReference type="EMBL" id="PMP93962.1"/>
    </source>
</evidence>
<organism evidence="4 5">
    <name type="scientific">Thermodesulfobacterium geofontis</name>
    <dbReference type="NCBI Taxonomy" id="1295609"/>
    <lineage>
        <taxon>Bacteria</taxon>
        <taxon>Pseudomonadati</taxon>
        <taxon>Thermodesulfobacteriota</taxon>
        <taxon>Thermodesulfobacteria</taxon>
        <taxon>Thermodesulfobacteriales</taxon>
        <taxon>Thermodesulfobacteriaceae</taxon>
        <taxon>Thermodesulfobacterium</taxon>
    </lineage>
</organism>
<dbReference type="Pfam" id="PF13176">
    <property type="entry name" value="TPR_7"/>
    <property type="match status" value="1"/>
</dbReference>
<feature type="repeat" description="TPR" evidence="3">
    <location>
        <begin position="64"/>
        <end position="97"/>
    </location>
</feature>
<evidence type="ECO:0000313" key="5">
    <source>
        <dbReference type="Proteomes" id="UP000235619"/>
    </source>
</evidence>
<feature type="repeat" description="TPR" evidence="3">
    <location>
        <begin position="269"/>
        <end position="302"/>
    </location>
</feature>
<dbReference type="EMBL" id="PNJD01000433">
    <property type="protein sequence ID" value="PMP93962.1"/>
    <property type="molecule type" value="Genomic_DNA"/>
</dbReference>
<proteinExistence type="predicted"/>
<dbReference type="PANTHER" id="PTHR45586">
    <property type="entry name" value="TPR REPEAT-CONTAINING PROTEIN PA4667"/>
    <property type="match status" value="1"/>
</dbReference>
<dbReference type="PROSITE" id="PS50005">
    <property type="entry name" value="TPR"/>
    <property type="match status" value="3"/>
</dbReference>
<keyword evidence="1" id="KW-0677">Repeat</keyword>
<gene>
    <name evidence="4" type="ORF">C0169_07105</name>
</gene>
<keyword evidence="2 3" id="KW-0802">TPR repeat</keyword>
<dbReference type="AlphaFoldDB" id="A0A2N7Q791"/>
<dbReference type="SMART" id="SM00028">
    <property type="entry name" value="TPR"/>
    <property type="match status" value="5"/>
</dbReference>
<accession>A0A2N7Q791</accession>
<dbReference type="Proteomes" id="UP000235619">
    <property type="component" value="Unassembled WGS sequence"/>
</dbReference>
<dbReference type="InterPro" id="IPR019734">
    <property type="entry name" value="TPR_rpt"/>
</dbReference>
<sequence length="319" mass="37658">MVLKFLDENSYVEDIENLLKSYVAKYPEDQDFIKLLLSFYIEKSAWEKSEKILKEYLENNKRIPELLFFLGYSLEKQNKMDEAIQVYEKLLSENNWKYEASRRIAEIFKTRDKNEAVRYMEDFSKRHPKNKDYYIFLANFAELLDLCEKGVEYAEEGIKAYPDDLDMILTLASGYACLEDYKKVLTLVEPLLKKYPKDPFVLNFVGYSYVELGKNLDEAEKLLLKALQINPLDPYILDSLGWCYYKKEDIDLAIQYLEKAVNRLSEDEAVIVEHLADAYTKKGDKNKACELYQRALKVVTHKRDKERIEKKFESCKSSK</sequence>
<dbReference type="Pfam" id="PF13432">
    <property type="entry name" value="TPR_16"/>
    <property type="match status" value="2"/>
</dbReference>
<evidence type="ECO:0000256" key="2">
    <source>
        <dbReference type="ARBA" id="ARBA00022803"/>
    </source>
</evidence>
<dbReference type="PANTHER" id="PTHR45586:SF1">
    <property type="entry name" value="LIPOPOLYSACCHARIDE ASSEMBLY PROTEIN B"/>
    <property type="match status" value="1"/>
</dbReference>
<name>A0A2N7Q791_9BACT</name>
<dbReference type="InterPro" id="IPR011990">
    <property type="entry name" value="TPR-like_helical_dom_sf"/>
</dbReference>
<dbReference type="InterPro" id="IPR051012">
    <property type="entry name" value="CellSynth/LPSAsmb/PSIAsmb"/>
</dbReference>
<dbReference type="Gene3D" id="1.25.40.10">
    <property type="entry name" value="Tetratricopeptide repeat domain"/>
    <property type="match status" value="1"/>
</dbReference>